<organism evidence="2 3">
    <name type="scientific">Corticimicrobacter populi</name>
    <dbReference type="NCBI Taxonomy" id="2175229"/>
    <lineage>
        <taxon>Bacteria</taxon>
        <taxon>Pseudomonadati</taxon>
        <taxon>Pseudomonadota</taxon>
        <taxon>Betaproteobacteria</taxon>
        <taxon>Burkholderiales</taxon>
        <taxon>Alcaligenaceae</taxon>
        <taxon>Corticimicrobacter</taxon>
    </lineage>
</organism>
<dbReference type="Proteomes" id="UP000245212">
    <property type="component" value="Unassembled WGS sequence"/>
</dbReference>
<proteinExistence type="predicted"/>
<evidence type="ECO:0000259" key="1">
    <source>
        <dbReference type="Pfam" id="PF23296"/>
    </source>
</evidence>
<dbReference type="RefSeq" id="WP_109060759.1">
    <property type="nucleotide sequence ID" value="NZ_QETA01000001.1"/>
</dbReference>
<name>A0A2V1K744_9BURK</name>
<dbReference type="AlphaFoldDB" id="A0A2V1K744"/>
<reference evidence="3" key="1">
    <citation type="submission" date="2018-05" db="EMBL/GenBank/DDBJ databases">
        <authorList>
            <person name="Li Y."/>
        </authorList>
    </citation>
    <scope>NUCLEOTIDE SEQUENCE [LARGE SCALE GENOMIC DNA]</scope>
    <source>
        <strain evidence="3">3d-2-2</strain>
    </source>
</reference>
<gene>
    <name evidence="2" type="ORF">DD235_04235</name>
</gene>
<accession>A0A2V1K744</accession>
<dbReference type="Pfam" id="PF23296">
    <property type="entry name" value="DUF7079"/>
    <property type="match status" value="1"/>
</dbReference>
<keyword evidence="3" id="KW-1185">Reference proteome</keyword>
<feature type="domain" description="DUF7079" evidence="1">
    <location>
        <begin position="7"/>
        <end position="111"/>
    </location>
</feature>
<dbReference type="EMBL" id="QETA01000001">
    <property type="protein sequence ID" value="PWF25357.1"/>
    <property type="molecule type" value="Genomic_DNA"/>
</dbReference>
<evidence type="ECO:0000313" key="3">
    <source>
        <dbReference type="Proteomes" id="UP000245212"/>
    </source>
</evidence>
<sequence length="125" mass="14415">MTGRPTDRELVIILSEIFLDTETDYAYLVRATRDVDLPYLETALLEWVAPVLWSAYFATAPEWAGYDPDWLWQEAQAKIMQAEDAGACMKRWLVLRRKMLAWLLKETWSEFLAAREAMPPSASAV</sequence>
<comment type="caution">
    <text evidence="2">The sequence shown here is derived from an EMBL/GenBank/DDBJ whole genome shotgun (WGS) entry which is preliminary data.</text>
</comment>
<evidence type="ECO:0000313" key="2">
    <source>
        <dbReference type="EMBL" id="PWF25357.1"/>
    </source>
</evidence>
<protein>
    <recommendedName>
        <fullName evidence="1">DUF7079 domain-containing protein</fullName>
    </recommendedName>
</protein>
<dbReference type="InterPro" id="IPR055507">
    <property type="entry name" value="DUF7079"/>
</dbReference>